<feature type="non-terminal residue" evidence="2">
    <location>
        <position position="135"/>
    </location>
</feature>
<gene>
    <name evidence="2" type="ORF">LTR16_012587</name>
</gene>
<keyword evidence="3" id="KW-1185">Reference proteome</keyword>
<evidence type="ECO:0000256" key="1">
    <source>
        <dbReference type="SAM" id="MobiDB-lite"/>
    </source>
</evidence>
<evidence type="ECO:0000313" key="3">
    <source>
        <dbReference type="Proteomes" id="UP001357485"/>
    </source>
</evidence>
<feature type="region of interest" description="Disordered" evidence="1">
    <location>
        <begin position="1"/>
        <end position="57"/>
    </location>
</feature>
<dbReference type="Proteomes" id="UP001357485">
    <property type="component" value="Unassembled WGS sequence"/>
</dbReference>
<comment type="caution">
    <text evidence="2">The sequence shown here is derived from an EMBL/GenBank/DDBJ whole genome shotgun (WGS) entry which is preliminary data.</text>
</comment>
<reference evidence="2 3" key="1">
    <citation type="submission" date="2023-08" db="EMBL/GenBank/DDBJ databases">
        <title>Black Yeasts Isolated from many extreme environments.</title>
        <authorList>
            <person name="Coleine C."/>
            <person name="Stajich J.E."/>
            <person name="Selbmann L."/>
        </authorList>
    </citation>
    <scope>NUCLEOTIDE SEQUENCE [LARGE SCALE GENOMIC DNA]</scope>
    <source>
        <strain evidence="2 3">CCFEE 536</strain>
    </source>
</reference>
<feature type="region of interest" description="Disordered" evidence="1">
    <location>
        <begin position="99"/>
        <end position="135"/>
    </location>
</feature>
<protein>
    <submittedName>
        <fullName evidence="2">Uncharacterized protein</fullName>
    </submittedName>
</protein>
<organism evidence="2 3">
    <name type="scientific">Cryomyces antarcticus</name>
    <dbReference type="NCBI Taxonomy" id="329879"/>
    <lineage>
        <taxon>Eukaryota</taxon>
        <taxon>Fungi</taxon>
        <taxon>Dikarya</taxon>
        <taxon>Ascomycota</taxon>
        <taxon>Pezizomycotina</taxon>
        <taxon>Dothideomycetes</taxon>
        <taxon>Dothideomycetes incertae sedis</taxon>
        <taxon>Cryomyces</taxon>
    </lineage>
</organism>
<feature type="compositionally biased region" description="Basic residues" evidence="1">
    <location>
        <begin position="1"/>
        <end position="11"/>
    </location>
</feature>
<feature type="compositionally biased region" description="Acidic residues" evidence="1">
    <location>
        <begin position="118"/>
        <end position="135"/>
    </location>
</feature>
<accession>A0ABR0LRG3</accession>
<evidence type="ECO:0000313" key="2">
    <source>
        <dbReference type="EMBL" id="KAK5236305.1"/>
    </source>
</evidence>
<feature type="compositionally biased region" description="Low complexity" evidence="1">
    <location>
        <begin position="21"/>
        <end position="34"/>
    </location>
</feature>
<dbReference type="EMBL" id="JAVRRA010012942">
    <property type="protein sequence ID" value="KAK5236305.1"/>
    <property type="molecule type" value="Genomic_DNA"/>
</dbReference>
<proteinExistence type="predicted"/>
<sequence>MPPSASRKRPRAPSPHPPPSSSAKSVTKSATNAALPQPQATRQKTTLFDVLDAPSNPKAKLAETRAFLESLDKDSDSELSDVSSDEFEDVACDVGASKRRKLDHAGAVAHGNGNTGTGEDEEDGDEEEMDWEDAI</sequence>
<name>A0ABR0LRG3_9PEZI</name>